<dbReference type="EMBL" id="RBWW01000002">
    <property type="protein sequence ID" value="RKS78088.1"/>
    <property type="molecule type" value="Genomic_DNA"/>
</dbReference>
<dbReference type="PROSITE" id="PS51704">
    <property type="entry name" value="GP_PDE"/>
    <property type="match status" value="1"/>
</dbReference>
<evidence type="ECO:0000313" key="3">
    <source>
        <dbReference type="Proteomes" id="UP000268233"/>
    </source>
</evidence>
<dbReference type="GO" id="GO:0008081">
    <property type="term" value="F:phosphoric diester hydrolase activity"/>
    <property type="evidence" value="ECO:0007669"/>
    <property type="project" value="InterPro"/>
</dbReference>
<dbReference type="CDD" id="cd08556">
    <property type="entry name" value="GDPD"/>
    <property type="match status" value="1"/>
</dbReference>
<gene>
    <name evidence="2" type="ORF">BDK61_3729</name>
</gene>
<dbReference type="PANTHER" id="PTHR46211">
    <property type="entry name" value="GLYCEROPHOSPHORYL DIESTER PHOSPHODIESTERASE"/>
    <property type="match status" value="1"/>
</dbReference>
<protein>
    <submittedName>
        <fullName evidence="2">Glycerophosphoryl diester phosphodiesterase</fullName>
    </submittedName>
</protein>
<dbReference type="AlphaFoldDB" id="A0A495QVB5"/>
<reference evidence="2 3" key="1">
    <citation type="submission" date="2018-10" db="EMBL/GenBank/DDBJ databases">
        <title>Genomic Encyclopedia of Archaeal and Bacterial Type Strains, Phase II (KMG-II): from individual species to whole genera.</title>
        <authorList>
            <person name="Goeker M."/>
        </authorList>
    </citation>
    <scope>NUCLEOTIDE SEQUENCE [LARGE SCALE GENOMIC DNA]</scope>
    <source>
        <strain evidence="2 3">DSM 11927</strain>
    </source>
</reference>
<dbReference type="SUPFAM" id="SSF51695">
    <property type="entry name" value="PLC-like phosphodiesterases"/>
    <property type="match status" value="1"/>
</dbReference>
<feature type="domain" description="GP-PDE" evidence="1">
    <location>
        <begin position="50"/>
        <end position="318"/>
    </location>
</feature>
<sequence length="318" mass="35080">MAHGMVRIPDICRRTVLKSTSAAALGSIVGTGAARENDHDSTEPPIATTPILAAHRGYRGLYPQNTIAAVQQAAYGGRRSQGYDTDMMECDLVPAGGKPWKGEDFEIVVFHDDKLDNLTDESGYVWENDVETVLNAEIRDSGQTIPRLDEFVEATPDSIPLNIEWKAAGVSPDDDASASAVETWDPFTEQALDVLSTHENDFIVQSFQKAALQSVQNSDPDIPIAYLLWDSIEEGLAVVRDLDAEYIQPPYNMIMNTPFFNEDYYLEDPGFAEIDLVETAHEEGRKVIPYTITTWHQAEKLVEAGVDGIIADYPGVLD</sequence>
<dbReference type="InterPro" id="IPR017946">
    <property type="entry name" value="PLC-like_Pdiesterase_TIM-brl"/>
</dbReference>
<accession>A0A495QVB5</accession>
<name>A0A495QVB5_9EURY</name>
<organism evidence="2 3">
    <name type="scientific">Haloarcula quadrata</name>
    <dbReference type="NCBI Taxonomy" id="182779"/>
    <lineage>
        <taxon>Archaea</taxon>
        <taxon>Methanobacteriati</taxon>
        <taxon>Methanobacteriota</taxon>
        <taxon>Stenosarchaea group</taxon>
        <taxon>Halobacteria</taxon>
        <taxon>Halobacteriales</taxon>
        <taxon>Haloarculaceae</taxon>
        <taxon>Haloarcula</taxon>
    </lineage>
</organism>
<evidence type="ECO:0000259" key="1">
    <source>
        <dbReference type="PROSITE" id="PS51704"/>
    </source>
</evidence>
<evidence type="ECO:0000313" key="2">
    <source>
        <dbReference type="EMBL" id="RKS78088.1"/>
    </source>
</evidence>
<dbReference type="GO" id="GO:0006629">
    <property type="term" value="P:lipid metabolic process"/>
    <property type="evidence" value="ECO:0007669"/>
    <property type="project" value="InterPro"/>
</dbReference>
<dbReference type="Gene3D" id="3.20.20.190">
    <property type="entry name" value="Phosphatidylinositol (PI) phosphodiesterase"/>
    <property type="match status" value="1"/>
</dbReference>
<dbReference type="Pfam" id="PF03009">
    <property type="entry name" value="GDPD"/>
    <property type="match status" value="1"/>
</dbReference>
<comment type="caution">
    <text evidence="2">The sequence shown here is derived from an EMBL/GenBank/DDBJ whole genome shotgun (WGS) entry which is preliminary data.</text>
</comment>
<proteinExistence type="predicted"/>
<dbReference type="InterPro" id="IPR030395">
    <property type="entry name" value="GP_PDE_dom"/>
</dbReference>
<dbReference type="Proteomes" id="UP000268233">
    <property type="component" value="Unassembled WGS sequence"/>
</dbReference>
<dbReference type="PANTHER" id="PTHR46211:SF14">
    <property type="entry name" value="GLYCEROPHOSPHODIESTER PHOSPHODIESTERASE"/>
    <property type="match status" value="1"/>
</dbReference>
<keyword evidence="3" id="KW-1185">Reference proteome</keyword>